<dbReference type="AlphaFoldDB" id="A0A9P0CH23"/>
<evidence type="ECO:0000313" key="2">
    <source>
        <dbReference type="EMBL" id="CAH1103317.1"/>
    </source>
</evidence>
<gene>
    <name evidence="2" type="ORF">PSYICH_LOCUS4691</name>
</gene>
<evidence type="ECO:0000256" key="1">
    <source>
        <dbReference type="SAM" id="Coils"/>
    </source>
</evidence>
<reference evidence="2" key="1">
    <citation type="submission" date="2022-01" db="EMBL/GenBank/DDBJ databases">
        <authorList>
            <person name="King R."/>
        </authorList>
    </citation>
    <scope>NUCLEOTIDE SEQUENCE</scope>
</reference>
<evidence type="ECO:0000313" key="3">
    <source>
        <dbReference type="Proteomes" id="UP001153636"/>
    </source>
</evidence>
<dbReference type="PANTHER" id="PTHR37558">
    <property type="entry name" value="HTH CENPB-TYPE DOMAIN-CONTAINING PROTEIN"/>
    <property type="match status" value="1"/>
</dbReference>
<name>A0A9P0CH23_9CUCU</name>
<dbReference type="Proteomes" id="UP001153636">
    <property type="component" value="Chromosome 14"/>
</dbReference>
<dbReference type="EMBL" id="OV651826">
    <property type="protein sequence ID" value="CAH1103317.1"/>
    <property type="molecule type" value="Genomic_DNA"/>
</dbReference>
<accession>A0A9P0CH23</accession>
<organism evidence="2 3">
    <name type="scientific">Psylliodes chrysocephalus</name>
    <dbReference type="NCBI Taxonomy" id="3402493"/>
    <lineage>
        <taxon>Eukaryota</taxon>
        <taxon>Metazoa</taxon>
        <taxon>Ecdysozoa</taxon>
        <taxon>Arthropoda</taxon>
        <taxon>Hexapoda</taxon>
        <taxon>Insecta</taxon>
        <taxon>Pterygota</taxon>
        <taxon>Neoptera</taxon>
        <taxon>Endopterygota</taxon>
        <taxon>Coleoptera</taxon>
        <taxon>Polyphaga</taxon>
        <taxon>Cucujiformia</taxon>
        <taxon>Chrysomeloidea</taxon>
        <taxon>Chrysomelidae</taxon>
        <taxon>Galerucinae</taxon>
        <taxon>Alticini</taxon>
        <taxon>Psylliodes</taxon>
    </lineage>
</organism>
<proteinExistence type="predicted"/>
<keyword evidence="3" id="KW-1185">Reference proteome</keyword>
<feature type="coiled-coil region" evidence="1">
    <location>
        <begin position="244"/>
        <end position="276"/>
    </location>
</feature>
<dbReference type="OrthoDB" id="6508955at2759"/>
<keyword evidence="1" id="KW-0175">Coiled coil</keyword>
<dbReference type="PANTHER" id="PTHR37558:SF1">
    <property type="entry name" value="HTH CENPB-TYPE DOMAIN-CONTAINING PROTEIN"/>
    <property type="match status" value="1"/>
</dbReference>
<protein>
    <submittedName>
        <fullName evidence="2">Uncharacterized protein</fullName>
    </submittedName>
</protein>
<sequence length="324" mass="38069">MNKNVRLRFTSNDEIVLLRKVLAQNPFEDPKKCTTIKDNIVNVTNKASLRTLKNHFDVLLLNWLRKDKANINKSGIEETYTEADVLLQELYDLSQVCNRQKISTSSIEDGKAIRELPVTAQIENKENNEVIERDHDYWTMDDDIAAEVEVRQDKSLILDLDVSADIIKVLNTSTPSQTTAVKTDARNTLTRRNILGIYFLFIFKSPYILTLPSCQKKRRTDKPVKGNDLDFLNKKGTADNEIKLRELELEERKLKLEEYRLKLEERKIKIQEDQLQFDFVEKRRKLEMEGEKHQVEVDERKQMHEVIRMQNNLLQNLLLEIKKK</sequence>